<dbReference type="PANTHER" id="PTHR21712">
    <property type="entry name" value="PRE-RRNA-PROCESSING PROTEIN FHL1"/>
    <property type="match status" value="1"/>
</dbReference>
<evidence type="ECO:0000256" key="2">
    <source>
        <dbReference type="ARBA" id="ARBA00023242"/>
    </source>
</evidence>
<feature type="region of interest" description="Disordered" evidence="4">
    <location>
        <begin position="536"/>
        <end position="555"/>
    </location>
</feature>
<feature type="compositionally biased region" description="Basic residues" evidence="4">
    <location>
        <begin position="683"/>
        <end position="692"/>
    </location>
</feature>
<feature type="compositionally biased region" description="Low complexity" evidence="4">
    <location>
        <begin position="1012"/>
        <end position="1037"/>
    </location>
</feature>
<evidence type="ECO:0008006" key="9">
    <source>
        <dbReference type="Google" id="ProtNLM"/>
    </source>
</evidence>
<keyword evidence="2 3" id="KW-0539">Nucleus</keyword>
<feature type="compositionally biased region" description="Low complexity" evidence="4">
    <location>
        <begin position="27"/>
        <end position="49"/>
    </location>
</feature>
<feature type="compositionally biased region" description="Basic and acidic residues" evidence="4">
    <location>
        <begin position="536"/>
        <end position="545"/>
    </location>
</feature>
<name>A0A9N9YRQ4_9HYPO</name>
<dbReference type="SMART" id="SM00339">
    <property type="entry name" value="FH"/>
    <property type="match status" value="1"/>
</dbReference>
<organism evidence="7 8">
    <name type="scientific">Clonostachys rhizophaga</name>
    <dbReference type="NCBI Taxonomy" id="160324"/>
    <lineage>
        <taxon>Eukaryota</taxon>
        <taxon>Fungi</taxon>
        <taxon>Dikarya</taxon>
        <taxon>Ascomycota</taxon>
        <taxon>Pezizomycotina</taxon>
        <taxon>Sordariomycetes</taxon>
        <taxon>Hypocreomycetidae</taxon>
        <taxon>Hypocreales</taxon>
        <taxon>Bionectriaceae</taxon>
        <taxon>Clonostachys</taxon>
    </lineage>
</organism>
<feature type="compositionally biased region" description="Low complexity" evidence="4">
    <location>
        <begin position="916"/>
        <end position="925"/>
    </location>
</feature>
<evidence type="ECO:0000256" key="4">
    <source>
        <dbReference type="SAM" id="MobiDB-lite"/>
    </source>
</evidence>
<feature type="region of interest" description="Disordered" evidence="4">
    <location>
        <begin position="560"/>
        <end position="739"/>
    </location>
</feature>
<dbReference type="CDD" id="cd00059">
    <property type="entry name" value="FH_FOX"/>
    <property type="match status" value="1"/>
</dbReference>
<feature type="compositionally biased region" description="Low complexity" evidence="4">
    <location>
        <begin position="615"/>
        <end position="635"/>
    </location>
</feature>
<feature type="compositionally biased region" description="Polar residues" evidence="4">
    <location>
        <begin position="83"/>
        <end position="93"/>
    </location>
</feature>
<feature type="compositionally biased region" description="Acidic residues" evidence="4">
    <location>
        <begin position="587"/>
        <end position="614"/>
    </location>
</feature>
<dbReference type="PRINTS" id="PR00053">
    <property type="entry name" value="FORKHEAD"/>
</dbReference>
<dbReference type="PANTHER" id="PTHR21712:SF29">
    <property type="entry name" value="PRE-RRNA-PROCESSING PROTEIN FHL1"/>
    <property type="match status" value="1"/>
</dbReference>
<feature type="compositionally biased region" description="Basic and acidic residues" evidence="4">
    <location>
        <begin position="712"/>
        <end position="732"/>
    </location>
</feature>
<dbReference type="InterPro" id="IPR045178">
    <property type="entry name" value="Fhl1/FHA1"/>
</dbReference>
<feature type="DNA-binding region" description="Fork-head" evidence="3">
    <location>
        <begin position="756"/>
        <end position="817"/>
    </location>
</feature>
<dbReference type="InterPro" id="IPR008984">
    <property type="entry name" value="SMAD_FHA_dom_sf"/>
</dbReference>
<proteinExistence type="predicted"/>
<dbReference type="InterPro" id="IPR000253">
    <property type="entry name" value="FHA_dom"/>
</dbReference>
<dbReference type="GO" id="GO:0005634">
    <property type="term" value="C:nucleus"/>
    <property type="evidence" value="ECO:0007669"/>
    <property type="project" value="UniProtKB-SubCell"/>
</dbReference>
<feature type="compositionally biased region" description="Polar residues" evidence="4">
    <location>
        <begin position="999"/>
        <end position="1009"/>
    </location>
</feature>
<feature type="compositionally biased region" description="Low complexity" evidence="4">
    <location>
        <begin position="1119"/>
        <end position="1130"/>
    </location>
</feature>
<protein>
    <recommendedName>
        <fullName evidence="9">Forkhead domain-containing protein</fullName>
    </recommendedName>
</protein>
<feature type="compositionally biased region" description="Basic and acidic residues" evidence="4">
    <location>
        <begin position="180"/>
        <end position="191"/>
    </location>
</feature>
<feature type="region of interest" description="Disordered" evidence="4">
    <location>
        <begin position="1113"/>
        <end position="1134"/>
    </location>
</feature>
<feature type="domain" description="FHA" evidence="5">
    <location>
        <begin position="451"/>
        <end position="502"/>
    </location>
</feature>
<keyword evidence="8" id="KW-1185">Reference proteome</keyword>
<dbReference type="Gene3D" id="1.10.10.10">
    <property type="entry name" value="Winged helix-like DNA-binding domain superfamily/Winged helix DNA-binding domain"/>
    <property type="match status" value="1"/>
</dbReference>
<evidence type="ECO:0000313" key="8">
    <source>
        <dbReference type="Proteomes" id="UP000696573"/>
    </source>
</evidence>
<feature type="compositionally biased region" description="Polar residues" evidence="4">
    <location>
        <begin position="218"/>
        <end position="232"/>
    </location>
</feature>
<evidence type="ECO:0000256" key="1">
    <source>
        <dbReference type="ARBA" id="ARBA00023125"/>
    </source>
</evidence>
<evidence type="ECO:0000259" key="5">
    <source>
        <dbReference type="PROSITE" id="PS50006"/>
    </source>
</evidence>
<evidence type="ECO:0000313" key="7">
    <source>
        <dbReference type="EMBL" id="CAH0026499.1"/>
    </source>
</evidence>
<gene>
    <name evidence="7" type="ORF">CRHIZ90672A_00013108</name>
</gene>
<dbReference type="GO" id="GO:0043565">
    <property type="term" value="F:sequence-specific DNA binding"/>
    <property type="evidence" value="ECO:0007669"/>
    <property type="project" value="InterPro"/>
</dbReference>
<dbReference type="PROSITE" id="PS50039">
    <property type="entry name" value="FORK_HEAD_3"/>
    <property type="match status" value="1"/>
</dbReference>
<evidence type="ECO:0000259" key="6">
    <source>
        <dbReference type="PROSITE" id="PS50039"/>
    </source>
</evidence>
<dbReference type="GO" id="GO:0060962">
    <property type="term" value="P:regulation of ribosomal protein gene transcription by RNA polymerase II"/>
    <property type="evidence" value="ECO:0007669"/>
    <property type="project" value="InterPro"/>
</dbReference>
<evidence type="ECO:0000256" key="3">
    <source>
        <dbReference type="PROSITE-ProRule" id="PRU00089"/>
    </source>
</evidence>
<feature type="compositionally biased region" description="Low complexity" evidence="4">
    <location>
        <begin position="889"/>
        <end position="909"/>
    </location>
</feature>
<feature type="compositionally biased region" description="Basic and acidic residues" evidence="4">
    <location>
        <begin position="653"/>
        <end position="669"/>
    </location>
</feature>
<dbReference type="PROSITE" id="PS50006">
    <property type="entry name" value="FHA_DOMAIN"/>
    <property type="match status" value="1"/>
</dbReference>
<feature type="compositionally biased region" description="Low complexity" evidence="4">
    <location>
        <begin position="57"/>
        <end position="73"/>
    </location>
</feature>
<dbReference type="SUPFAM" id="SSF46785">
    <property type="entry name" value="Winged helix' DNA-binding domain"/>
    <property type="match status" value="1"/>
</dbReference>
<feature type="compositionally biased region" description="Polar residues" evidence="4">
    <location>
        <begin position="115"/>
        <end position="124"/>
    </location>
</feature>
<feature type="domain" description="Fork-head" evidence="6">
    <location>
        <begin position="756"/>
        <end position="817"/>
    </location>
</feature>
<feature type="compositionally biased region" description="Polar residues" evidence="4">
    <location>
        <begin position="192"/>
        <end position="211"/>
    </location>
</feature>
<feature type="region of interest" description="Disordered" evidence="4">
    <location>
        <begin position="1"/>
        <end position="233"/>
    </location>
</feature>
<dbReference type="EMBL" id="CABFNQ020000724">
    <property type="protein sequence ID" value="CAH0026499.1"/>
    <property type="molecule type" value="Genomic_DNA"/>
</dbReference>
<sequence length="1220" mass="131958">MHSSSQPPDQSTGAPATATPITDSESATAPTTMPTTTDATAAVGAAAGVDSRKDDATSIATTAPTTNTEPHAAIPHNHAPSAATESPSTTQHAAQFPPTADSSSLAPSRPPGASLPSSDVQSQHQDNRPATPHNQTDATMTDAPQIGSSQVDPASLPPPPRPAQESSSAAQTETANPSHMDIEHGDRHPKTEATTAIAQESVPNNAPQNDATVPWTPNPTANLPPSTPTTNAYKEHRNSYSETFNHHAALMMALATMHTDRNMMSHQQLEQTVTPSQVTLPPPLEVGPLQERNGMSVQDRLTNSDRHLESFARIEFADSVFQMTTYEVVIGRDQRALNQARRDEKRANEYKQKAENNARLGLSPPPPITHDRSKFSKSYVSEEGGMLGPESDSDGDLRPAKRRKTSTGGGSSHDNEESQENIISNRQYVSHTPGAAAVDLASLRPSPHHVPFIGIHSPGPDIASKTKAISREHLKITYNQKEGVFEAVPLHKNGFFCEEVHYRSEKVILKCGDRLQIKDVDFRFIINGVERGRTGAEEFADEKPAAKKHSQGGKEMSFDFEQSQDNERMQDTSDELSDVEVSPPELSDGDEAEEEEETGEVEVGEETAELEEVAPEATATTSQPLPTTETDLLLPQIPKKRGPGRPPKNGIMSKREQRLLKKQQQELAKKTIPQVPAIEPPIKRKVGRPRKHPLPDDAGDRPEKRKYKPRKPKNEDGVEGSDVERPLKEKKEKKVRPKSPPLELKIEDYTAEDLQKPNKNYGVLIDETLSAAPDGLTLKQIYKRICQRYPWFYFHTETKGWESSVRHNLIGNDAFRKDDTTNVWLRVPGVELDAGKKRKATSPDRNLAAQNYGAYSYPYNAAHHMVPGAPGYNPGQAAQGFQVANYNAQQQHQLQQQQPGQAPRPAQQQFGSGPLAAGQPAQPTASQPPAPAQVPGYGPQAAAPARPQAGATQQPGAYSSPYASRPPPPANLPIKTEDGGSTTTMSAAQQTPVPKVNPVQAQRASTTPGVSPAVPQQQPQQQQQPVPQASRPAATSPPAAPPKPIIDPRLLNAVVNLKNGLIENLKRARNPHAETVVYSAINRCAGLKTEGGENDNVERICIKGIRQVVDGFLSKHRSPTPGGSSTQGTTEASGMLDPHALKTLLGFKNVSCSTLQASLGAAQAEAVTLSAIDRVLGLSDVSLVRDNERLTSLETSLMQTTRQLLTTLEKSRVQGLTSSK</sequence>
<feature type="compositionally biased region" description="Basic and acidic residues" evidence="4">
    <location>
        <begin position="339"/>
        <end position="356"/>
    </location>
</feature>
<dbReference type="SUPFAM" id="SSF49879">
    <property type="entry name" value="SMAD/FHA domain"/>
    <property type="match status" value="1"/>
</dbReference>
<comment type="subcellular location">
    <subcellularLocation>
        <location evidence="3">Nucleus</location>
    </subcellularLocation>
</comment>
<dbReference type="InterPro" id="IPR001766">
    <property type="entry name" value="Fork_head_dom"/>
</dbReference>
<feature type="compositionally biased region" description="Polar residues" evidence="4">
    <location>
        <begin position="1"/>
        <end position="26"/>
    </location>
</feature>
<dbReference type="Pfam" id="PF00498">
    <property type="entry name" value="FHA"/>
    <property type="match status" value="1"/>
</dbReference>
<feature type="compositionally biased region" description="Polar residues" evidence="4">
    <location>
        <begin position="979"/>
        <end position="992"/>
    </location>
</feature>
<reference evidence="7" key="1">
    <citation type="submission" date="2021-10" db="EMBL/GenBank/DDBJ databases">
        <authorList>
            <person name="Piombo E."/>
        </authorList>
    </citation>
    <scope>NUCLEOTIDE SEQUENCE</scope>
</reference>
<dbReference type="InterPro" id="IPR036390">
    <property type="entry name" value="WH_DNA-bd_sf"/>
</dbReference>
<comment type="caution">
    <text evidence="7">The sequence shown here is derived from an EMBL/GenBank/DDBJ whole genome shotgun (WGS) entry which is preliminary data.</text>
</comment>
<feature type="region of interest" description="Disordered" evidence="4">
    <location>
        <begin position="889"/>
        <end position="1047"/>
    </location>
</feature>
<dbReference type="Proteomes" id="UP000696573">
    <property type="component" value="Unassembled WGS sequence"/>
</dbReference>
<dbReference type="InterPro" id="IPR036388">
    <property type="entry name" value="WH-like_DNA-bd_sf"/>
</dbReference>
<dbReference type="GO" id="GO:0003700">
    <property type="term" value="F:DNA-binding transcription factor activity"/>
    <property type="evidence" value="ECO:0007669"/>
    <property type="project" value="InterPro"/>
</dbReference>
<dbReference type="AlphaFoldDB" id="A0A9N9YRQ4"/>
<accession>A0A9N9YRQ4</accession>
<feature type="compositionally biased region" description="Basic and acidic residues" evidence="4">
    <location>
        <begin position="693"/>
        <end position="703"/>
    </location>
</feature>
<dbReference type="Gene3D" id="2.60.200.20">
    <property type="match status" value="1"/>
</dbReference>
<feature type="compositionally biased region" description="Low complexity" evidence="4">
    <location>
        <begin position="933"/>
        <end position="963"/>
    </location>
</feature>
<dbReference type="OrthoDB" id="5402974at2759"/>
<dbReference type="Pfam" id="PF00250">
    <property type="entry name" value="Forkhead"/>
    <property type="match status" value="1"/>
</dbReference>
<keyword evidence="1 3" id="KW-0238">DNA-binding</keyword>
<feature type="region of interest" description="Disordered" evidence="4">
    <location>
        <begin position="339"/>
        <end position="419"/>
    </location>
</feature>